<keyword evidence="2" id="KW-1185">Reference proteome</keyword>
<sequence>MDLLIENKLLEYKTHIIDYATLKSILTSLGYVNINDKIANLKRKNIIQPIKKGFYIHNSQVTKTIISKELLSNILLDNPSYISLDYALNFHGLIPESTHEVTAVTPKRSKSFKTSVGVFSYKHIKKELFSIGIKIERSRNANFLIAGKEKALCDKIYLTSGVQLTSSAAMIDFLENDIRIDIEDLEDFDTNILEEYYKISKSKKIQILLNLIKEL</sequence>
<protein>
    <recommendedName>
        <fullName evidence="3">AbiEi antitoxin C-terminal domain-containing protein</fullName>
    </recommendedName>
</protein>
<name>A0A0S2HZM3_9BACT</name>
<proteinExistence type="predicted"/>
<accession>A0A0S2HZM3</accession>
<dbReference type="STRING" id="1307839.L21SP5_01954"/>
<dbReference type="RefSeq" id="WP_057953036.1">
    <property type="nucleotide sequence ID" value="NZ_CP013118.1"/>
</dbReference>
<dbReference type="OrthoDB" id="191172at2"/>
<dbReference type="AlphaFoldDB" id="A0A0S2HZM3"/>
<dbReference type="KEGG" id="blq:L21SP5_01954"/>
<evidence type="ECO:0000313" key="1">
    <source>
        <dbReference type="EMBL" id="ALO15593.1"/>
    </source>
</evidence>
<reference evidence="1 2" key="1">
    <citation type="submission" date="2015-11" db="EMBL/GenBank/DDBJ databases">
        <title>Description and complete genome sequence of a novel strain predominating in hypersaline microbial mats and representing a new family of the Bacteriodetes phylum.</title>
        <authorList>
            <person name="Spring S."/>
            <person name="Bunk B."/>
            <person name="Sproer C."/>
            <person name="Klenk H.-P."/>
        </authorList>
    </citation>
    <scope>NUCLEOTIDE SEQUENCE [LARGE SCALE GENOMIC DNA]</scope>
    <source>
        <strain evidence="1 2">L21-Spi-D4</strain>
    </source>
</reference>
<dbReference type="EMBL" id="CP013118">
    <property type="protein sequence ID" value="ALO15593.1"/>
    <property type="molecule type" value="Genomic_DNA"/>
</dbReference>
<evidence type="ECO:0000313" key="2">
    <source>
        <dbReference type="Proteomes" id="UP000064893"/>
    </source>
</evidence>
<gene>
    <name evidence="1" type="ORF">L21SP5_01954</name>
</gene>
<evidence type="ECO:0008006" key="3">
    <source>
        <dbReference type="Google" id="ProtNLM"/>
    </source>
</evidence>
<organism evidence="1 2">
    <name type="scientific">Salinivirga cyanobacteriivorans</name>
    <dbReference type="NCBI Taxonomy" id="1307839"/>
    <lineage>
        <taxon>Bacteria</taxon>
        <taxon>Pseudomonadati</taxon>
        <taxon>Bacteroidota</taxon>
        <taxon>Bacteroidia</taxon>
        <taxon>Bacteroidales</taxon>
        <taxon>Salinivirgaceae</taxon>
        <taxon>Salinivirga</taxon>
    </lineage>
</organism>
<dbReference type="Proteomes" id="UP000064893">
    <property type="component" value="Chromosome"/>
</dbReference>